<organism evidence="1">
    <name type="scientific">uncultured bacterium</name>
    <name type="common">gcode 4</name>
    <dbReference type="NCBI Taxonomy" id="1234023"/>
    <lineage>
        <taxon>Bacteria</taxon>
        <taxon>environmental samples</taxon>
    </lineage>
</organism>
<name>K2G775_9BACT</name>
<protein>
    <submittedName>
        <fullName evidence="1">Uncharacterized protein</fullName>
    </submittedName>
</protein>
<evidence type="ECO:0000313" key="1">
    <source>
        <dbReference type="EMBL" id="EKE25944.1"/>
    </source>
</evidence>
<sequence>MDIKNGDKIIENLKEYLKTQNLKEHEIQKFSNSFIKVRNVCFNISKNLKINFYFK</sequence>
<proteinExistence type="predicted"/>
<reference evidence="1" key="1">
    <citation type="journal article" date="2012" name="Science">
        <title>Fermentation, hydrogen, and sulfur metabolism in multiple uncultivated bacterial phyla.</title>
        <authorList>
            <person name="Wrighton K.C."/>
            <person name="Thomas B.C."/>
            <person name="Sharon I."/>
            <person name="Miller C.S."/>
            <person name="Castelle C.J."/>
            <person name="VerBerkmoes N.C."/>
            <person name="Wilkins M.J."/>
            <person name="Hettich R.L."/>
            <person name="Lipton M.S."/>
            <person name="Williams K.H."/>
            <person name="Long P.E."/>
            <person name="Banfield J.F."/>
        </authorList>
    </citation>
    <scope>NUCLEOTIDE SEQUENCE [LARGE SCALE GENOMIC DNA]</scope>
</reference>
<gene>
    <name evidence="1" type="ORF">ACD_4C00488G0002</name>
</gene>
<accession>K2G775</accession>
<dbReference type="EMBL" id="AMFJ01001004">
    <property type="protein sequence ID" value="EKE25944.1"/>
    <property type="molecule type" value="Genomic_DNA"/>
</dbReference>
<dbReference type="AlphaFoldDB" id="K2G775"/>
<comment type="caution">
    <text evidence="1">The sequence shown here is derived from an EMBL/GenBank/DDBJ whole genome shotgun (WGS) entry which is preliminary data.</text>
</comment>